<comment type="similarity">
    <text evidence="4 13">Belongs to the aspartokinase family.</text>
</comment>
<dbReference type="InterPro" id="IPR041740">
    <property type="entry name" value="AKii-LysC-BS"/>
</dbReference>
<dbReference type="GO" id="GO:0005829">
    <property type="term" value="C:cytosol"/>
    <property type="evidence" value="ECO:0007669"/>
    <property type="project" value="TreeGrafter"/>
</dbReference>
<evidence type="ECO:0000256" key="12">
    <source>
        <dbReference type="PIRSR" id="PIRSR000726-1"/>
    </source>
</evidence>
<accession>A0A4R8M1E4</accession>
<evidence type="ECO:0000256" key="4">
    <source>
        <dbReference type="ARBA" id="ARBA00010122"/>
    </source>
</evidence>
<dbReference type="InterPro" id="IPR001048">
    <property type="entry name" value="Asp/Glu/Uridylate_kinase"/>
</dbReference>
<dbReference type="InterPro" id="IPR054352">
    <property type="entry name" value="ACT_Aspartokinase"/>
</dbReference>
<evidence type="ECO:0000256" key="14">
    <source>
        <dbReference type="RuleBase" id="RU004249"/>
    </source>
</evidence>
<feature type="binding site" evidence="12">
    <location>
        <position position="72"/>
    </location>
    <ligand>
        <name>substrate</name>
    </ligand>
</feature>
<dbReference type="CDD" id="cd04923">
    <property type="entry name" value="ACT_AK-LysC-DapG-like_2"/>
    <property type="match status" value="1"/>
</dbReference>
<comment type="catalytic activity">
    <reaction evidence="11 13">
        <text>L-aspartate + ATP = 4-phospho-L-aspartate + ADP</text>
        <dbReference type="Rhea" id="RHEA:23776"/>
        <dbReference type="ChEBI" id="CHEBI:29991"/>
        <dbReference type="ChEBI" id="CHEBI:30616"/>
        <dbReference type="ChEBI" id="CHEBI:57535"/>
        <dbReference type="ChEBI" id="CHEBI:456216"/>
        <dbReference type="EC" id="2.7.2.4"/>
    </reaction>
</comment>
<evidence type="ECO:0000259" key="15">
    <source>
        <dbReference type="Pfam" id="PF00696"/>
    </source>
</evidence>
<dbReference type="NCBIfam" id="NF005155">
    <property type="entry name" value="PRK06635.1-4"/>
    <property type="match status" value="1"/>
</dbReference>
<dbReference type="UniPathway" id="UPA00051">
    <property type="reaction ID" value="UER00462"/>
</dbReference>
<dbReference type="SUPFAM" id="SSF53633">
    <property type="entry name" value="Carbamate kinase-like"/>
    <property type="match status" value="1"/>
</dbReference>
<keyword evidence="8 13" id="KW-0418">Kinase</keyword>
<feature type="domain" description="Aspartokinase ACT" evidence="16">
    <location>
        <begin position="339"/>
        <end position="397"/>
    </location>
</feature>
<evidence type="ECO:0000256" key="13">
    <source>
        <dbReference type="RuleBase" id="RU003448"/>
    </source>
</evidence>
<evidence type="ECO:0000313" key="18">
    <source>
        <dbReference type="Proteomes" id="UP000295066"/>
    </source>
</evidence>
<reference evidence="17 18" key="1">
    <citation type="submission" date="2019-03" db="EMBL/GenBank/DDBJ databases">
        <title>Genomic Encyclopedia of Type Strains, Phase IV (KMG-IV): sequencing the most valuable type-strain genomes for metagenomic binning, comparative biology and taxonomic classification.</title>
        <authorList>
            <person name="Goeker M."/>
        </authorList>
    </citation>
    <scope>NUCLEOTIDE SEQUENCE [LARGE SCALE GENOMIC DNA]</scope>
    <source>
        <strain evidence="17 18">DSM 25964</strain>
    </source>
</reference>
<evidence type="ECO:0000259" key="16">
    <source>
        <dbReference type="Pfam" id="PF22468"/>
    </source>
</evidence>
<comment type="caution">
    <text evidence="17">The sequence shown here is derived from an EMBL/GenBank/DDBJ whole genome shotgun (WGS) entry which is preliminary data.</text>
</comment>
<dbReference type="OrthoDB" id="9799110at2"/>
<evidence type="ECO:0000256" key="7">
    <source>
        <dbReference type="ARBA" id="ARBA00022741"/>
    </source>
</evidence>
<dbReference type="PIRSF" id="PIRSF000726">
    <property type="entry name" value="Asp_kin"/>
    <property type="match status" value="1"/>
</dbReference>
<dbReference type="Pfam" id="PF22468">
    <property type="entry name" value="ACT_9"/>
    <property type="match status" value="1"/>
</dbReference>
<comment type="pathway">
    <text evidence="2 14">Amino-acid biosynthesis; L-methionine biosynthesis via de novo pathway; L-homoserine from L-aspartate: step 1/3.</text>
</comment>
<dbReference type="FunFam" id="3.40.1160.10:FF:000002">
    <property type="entry name" value="Aspartokinase"/>
    <property type="match status" value="1"/>
</dbReference>
<dbReference type="NCBIfam" id="NF005154">
    <property type="entry name" value="PRK06635.1-2"/>
    <property type="match status" value="1"/>
</dbReference>
<feature type="domain" description="Aspartate/glutamate/uridylate kinase" evidence="15">
    <location>
        <begin position="1"/>
        <end position="223"/>
    </location>
</feature>
<dbReference type="InterPro" id="IPR005260">
    <property type="entry name" value="Asp_kin_monofn"/>
</dbReference>
<dbReference type="AlphaFoldDB" id="A0A4R8M1E4"/>
<evidence type="ECO:0000313" key="17">
    <source>
        <dbReference type="EMBL" id="TDY55861.1"/>
    </source>
</evidence>
<evidence type="ECO:0000256" key="3">
    <source>
        <dbReference type="ARBA" id="ARBA00005139"/>
    </source>
</evidence>
<dbReference type="GO" id="GO:0005524">
    <property type="term" value="F:ATP binding"/>
    <property type="evidence" value="ECO:0007669"/>
    <property type="project" value="UniProtKB-KW"/>
</dbReference>
<evidence type="ECO:0000256" key="9">
    <source>
        <dbReference type="ARBA" id="ARBA00022840"/>
    </source>
</evidence>
<dbReference type="PROSITE" id="PS00324">
    <property type="entry name" value="ASPARTOKINASE"/>
    <property type="match status" value="1"/>
</dbReference>
<comment type="pathway">
    <text evidence="1 14">Amino-acid biosynthesis; L-lysine biosynthesis via DAP pathway; (S)-tetrahydrodipicolinate from L-aspartate: step 1/4.</text>
</comment>
<dbReference type="GO" id="GO:0004072">
    <property type="term" value="F:aspartate kinase activity"/>
    <property type="evidence" value="ECO:0007669"/>
    <property type="project" value="UniProtKB-EC"/>
</dbReference>
<dbReference type="GO" id="GO:0009089">
    <property type="term" value="P:lysine biosynthetic process via diaminopimelate"/>
    <property type="evidence" value="ECO:0007669"/>
    <property type="project" value="UniProtKB-UniPathway"/>
</dbReference>
<comment type="pathway">
    <text evidence="3 14">Amino-acid biosynthesis; L-threonine biosynthesis; L-threonine from L-aspartate: step 1/5.</text>
</comment>
<dbReference type="RefSeq" id="WP_133958911.1">
    <property type="nucleotide sequence ID" value="NZ_SORI01000022.1"/>
</dbReference>
<dbReference type="Pfam" id="PF00696">
    <property type="entry name" value="AA_kinase"/>
    <property type="match status" value="1"/>
</dbReference>
<dbReference type="Gene3D" id="3.40.1160.10">
    <property type="entry name" value="Acetylglutamate kinase-like"/>
    <property type="match status" value="1"/>
</dbReference>
<evidence type="ECO:0000256" key="1">
    <source>
        <dbReference type="ARBA" id="ARBA00004766"/>
    </source>
</evidence>
<feature type="binding site" evidence="12">
    <location>
        <begin position="5"/>
        <end position="8"/>
    </location>
    <ligand>
        <name>ATP</name>
        <dbReference type="ChEBI" id="CHEBI:30616"/>
    </ligand>
</feature>
<dbReference type="EC" id="2.7.2.4" evidence="13"/>
<evidence type="ECO:0000256" key="8">
    <source>
        <dbReference type="ARBA" id="ARBA00022777"/>
    </source>
</evidence>
<keyword evidence="6 13" id="KW-0808">Transferase</keyword>
<dbReference type="UniPathway" id="UPA00050">
    <property type="reaction ID" value="UER00461"/>
</dbReference>
<proteinExistence type="inferred from homology"/>
<dbReference type="SUPFAM" id="SSF55021">
    <property type="entry name" value="ACT-like"/>
    <property type="match status" value="2"/>
</dbReference>
<dbReference type="EMBL" id="SORI01000022">
    <property type="protein sequence ID" value="TDY55861.1"/>
    <property type="molecule type" value="Genomic_DNA"/>
</dbReference>
<evidence type="ECO:0000256" key="2">
    <source>
        <dbReference type="ARBA" id="ARBA00004986"/>
    </source>
</evidence>
<dbReference type="Proteomes" id="UP000295066">
    <property type="component" value="Unassembled WGS sequence"/>
</dbReference>
<keyword evidence="7 12" id="KW-0547">Nucleotide-binding</keyword>
<sequence length="401" mass="42744">MIVQKYGGSSVATAEKIRGVAERIKQRVDRGEKLVVVVSAMGKTTNSLIALAEQVSQEPSPRELDMLLATGEQVTSALLAMALCDMGIPALSYNAFQLGLTTTGSFNNARIMDLNLSRLRMQLERRSVLVVTGFQGVTPEGDVTTLGRGGSDTSAVAIAAKCGCPCEIYSDVPGVFTCDPNRVPGARKLDYITYDEMLELSSLGAKVLHSRAVEIAKKYSVDLYCGSTFSDERGTCVVNSLPEWLEQPVVSGVTTDSNQTRLTISRLPRSMEALSALFTGLAEQGVNVDMISTVNENGHSHLTFTVVDATEKAVLRTVRDVLAPWEGWSVSEDRNVVKVSAVGVGMKSAPGVAARFISALSRKGIAMLGTTTSEIKISALVATEDGNAALRALVEEFGLGE</sequence>
<dbReference type="InterPro" id="IPR036393">
    <property type="entry name" value="AceGlu_kinase-like_sf"/>
</dbReference>
<evidence type="ECO:0000256" key="5">
    <source>
        <dbReference type="ARBA" id="ARBA00022605"/>
    </source>
</evidence>
<dbReference type="PANTHER" id="PTHR21499">
    <property type="entry name" value="ASPARTATE KINASE"/>
    <property type="match status" value="1"/>
</dbReference>
<keyword evidence="9 12" id="KW-0067">ATP-binding</keyword>
<name>A0A4R8M1E4_9BACT</name>
<dbReference type="NCBIfam" id="TIGR00657">
    <property type="entry name" value="asp_kinases"/>
    <property type="match status" value="1"/>
</dbReference>
<keyword evidence="10" id="KW-0457">Lysine biosynthesis</keyword>
<gene>
    <name evidence="17" type="ORF">C8D99_12229</name>
</gene>
<feature type="binding site" evidence="12">
    <location>
        <position position="45"/>
    </location>
    <ligand>
        <name>substrate</name>
    </ligand>
</feature>
<dbReference type="InterPro" id="IPR018042">
    <property type="entry name" value="Aspartate_kinase_CS"/>
</dbReference>
<organism evidence="17 18">
    <name type="scientific">Aminivibrio pyruvatiphilus</name>
    <dbReference type="NCBI Taxonomy" id="1005740"/>
    <lineage>
        <taxon>Bacteria</taxon>
        <taxon>Thermotogati</taxon>
        <taxon>Synergistota</taxon>
        <taxon>Synergistia</taxon>
        <taxon>Synergistales</taxon>
        <taxon>Aminobacteriaceae</taxon>
        <taxon>Aminivibrio</taxon>
    </lineage>
</organism>
<dbReference type="UniPathway" id="UPA00034">
    <property type="reaction ID" value="UER00015"/>
</dbReference>
<evidence type="ECO:0000256" key="10">
    <source>
        <dbReference type="ARBA" id="ARBA00023154"/>
    </source>
</evidence>
<evidence type="ECO:0000256" key="11">
    <source>
        <dbReference type="ARBA" id="ARBA00047872"/>
    </source>
</evidence>
<dbReference type="Gene3D" id="3.30.2130.10">
    <property type="entry name" value="VC0802-like"/>
    <property type="match status" value="1"/>
</dbReference>
<dbReference type="InterPro" id="IPR045865">
    <property type="entry name" value="ACT-like_dom_sf"/>
</dbReference>
<keyword evidence="5 14" id="KW-0028">Amino-acid biosynthesis</keyword>
<dbReference type="CDD" id="cd04261">
    <property type="entry name" value="AAK_AKii-LysC-BS"/>
    <property type="match status" value="1"/>
</dbReference>
<dbReference type="InterPro" id="IPR001341">
    <property type="entry name" value="Asp_kinase"/>
</dbReference>
<feature type="binding site" evidence="12">
    <location>
        <begin position="206"/>
        <end position="207"/>
    </location>
    <ligand>
        <name>ATP</name>
        <dbReference type="ChEBI" id="CHEBI:30616"/>
    </ligand>
</feature>
<evidence type="ECO:0000256" key="6">
    <source>
        <dbReference type="ARBA" id="ARBA00022679"/>
    </source>
</evidence>
<dbReference type="CDD" id="cd04891">
    <property type="entry name" value="ACT_AK-LysC-DapG-like_1"/>
    <property type="match status" value="1"/>
</dbReference>
<dbReference type="PANTHER" id="PTHR21499:SF3">
    <property type="entry name" value="ASPARTOKINASE"/>
    <property type="match status" value="1"/>
</dbReference>
<keyword evidence="18" id="KW-1185">Reference proteome</keyword>
<protein>
    <recommendedName>
        <fullName evidence="13">Aspartokinase</fullName>
        <ecNumber evidence="13">2.7.2.4</ecNumber>
    </recommendedName>
</protein>
<dbReference type="GO" id="GO:0009088">
    <property type="term" value="P:threonine biosynthetic process"/>
    <property type="evidence" value="ECO:0007669"/>
    <property type="project" value="UniProtKB-UniPathway"/>
</dbReference>
<dbReference type="GO" id="GO:0009090">
    <property type="term" value="P:homoserine biosynthetic process"/>
    <property type="evidence" value="ECO:0007669"/>
    <property type="project" value="TreeGrafter"/>
</dbReference>